<organism evidence="3">
    <name type="scientific">Symploca sp. SIO1C4</name>
    <dbReference type="NCBI Taxonomy" id="2607765"/>
    <lineage>
        <taxon>Bacteria</taxon>
        <taxon>Bacillati</taxon>
        <taxon>Cyanobacteriota</taxon>
        <taxon>Cyanophyceae</taxon>
        <taxon>Coleofasciculales</taxon>
        <taxon>Coleofasciculaceae</taxon>
        <taxon>Symploca</taxon>
    </lineage>
</organism>
<protein>
    <submittedName>
        <fullName evidence="3">LysM peptidoglycan-binding domain-containing protein</fullName>
    </submittedName>
</protein>
<gene>
    <name evidence="3" type="ORF">F6J89_25700</name>
</gene>
<name>A0A6B3NKF2_9CYAN</name>
<dbReference type="PROSITE" id="PS51782">
    <property type="entry name" value="LYSM"/>
    <property type="match status" value="1"/>
</dbReference>
<evidence type="ECO:0000259" key="2">
    <source>
        <dbReference type="PROSITE" id="PS51782"/>
    </source>
</evidence>
<evidence type="ECO:0000256" key="1">
    <source>
        <dbReference type="SAM" id="MobiDB-lite"/>
    </source>
</evidence>
<reference evidence="3" key="1">
    <citation type="submission" date="2019-11" db="EMBL/GenBank/DDBJ databases">
        <title>Genomic insights into an expanded diversity of filamentous marine cyanobacteria reveals the extraordinary biosynthetic potential of Moorea and Okeania.</title>
        <authorList>
            <person name="Ferreira Leao T."/>
            <person name="Wang M."/>
            <person name="Moss N."/>
            <person name="Da Silva R."/>
            <person name="Sanders J."/>
            <person name="Nurk S."/>
            <person name="Gurevich A."/>
            <person name="Humphrey G."/>
            <person name="Reher R."/>
            <person name="Zhu Q."/>
            <person name="Belda-Ferre P."/>
            <person name="Glukhov E."/>
            <person name="Rex R."/>
            <person name="Dorrestein P.C."/>
            <person name="Knight R."/>
            <person name="Pevzner P."/>
            <person name="Gerwick W.H."/>
            <person name="Gerwick L."/>
        </authorList>
    </citation>
    <scope>NUCLEOTIDE SEQUENCE</scope>
    <source>
        <strain evidence="3">SIO1C4</strain>
    </source>
</reference>
<dbReference type="PANTHER" id="PTHR34408">
    <property type="entry name" value="FAMILY PROTEIN, PUTATIVE-RELATED"/>
    <property type="match status" value="1"/>
</dbReference>
<feature type="domain" description="LysM" evidence="2">
    <location>
        <begin position="110"/>
        <end position="161"/>
    </location>
</feature>
<accession>A0A6B3NKF2</accession>
<dbReference type="InterPro" id="IPR052354">
    <property type="entry name" value="Cell_Wall_Dynamics_Protein"/>
</dbReference>
<dbReference type="AlphaFoldDB" id="A0A6B3NKF2"/>
<feature type="region of interest" description="Disordered" evidence="1">
    <location>
        <begin position="1"/>
        <end position="22"/>
    </location>
</feature>
<dbReference type="InterPro" id="IPR036779">
    <property type="entry name" value="LysM_dom_sf"/>
</dbReference>
<dbReference type="EMBL" id="JAAHFQ010000675">
    <property type="protein sequence ID" value="NER30922.1"/>
    <property type="molecule type" value="Genomic_DNA"/>
</dbReference>
<dbReference type="SUPFAM" id="SSF53955">
    <property type="entry name" value="Lysozyme-like"/>
    <property type="match status" value="1"/>
</dbReference>
<dbReference type="Gene3D" id="1.10.530.10">
    <property type="match status" value="1"/>
</dbReference>
<dbReference type="Pfam" id="PF01476">
    <property type="entry name" value="LysM"/>
    <property type="match status" value="1"/>
</dbReference>
<dbReference type="Gene3D" id="3.10.350.10">
    <property type="entry name" value="LysM domain"/>
    <property type="match status" value="1"/>
</dbReference>
<dbReference type="CDD" id="cd00118">
    <property type="entry name" value="LysM"/>
    <property type="match status" value="1"/>
</dbReference>
<proteinExistence type="predicted"/>
<evidence type="ECO:0000313" key="3">
    <source>
        <dbReference type="EMBL" id="NER30922.1"/>
    </source>
</evidence>
<dbReference type="InterPro" id="IPR023346">
    <property type="entry name" value="Lysozyme-like_dom_sf"/>
</dbReference>
<dbReference type="InterPro" id="IPR018392">
    <property type="entry name" value="LysM"/>
</dbReference>
<comment type="caution">
    <text evidence="3">The sequence shown here is derived from an EMBL/GenBank/DDBJ whole genome shotgun (WGS) entry which is preliminary data.</text>
</comment>
<sequence>MFDFPEMDANSPLNLSINPNSTQLTDSLDVPDLLTSTPAPNNQLGAIEVENWQLSLEYSPIDVDSLLVPQSIEVEKASTSNSTTELDNISKDLLTGQILSSGIGTLNRVRPYTIKPGDTLWNIAQQELGNPYNWVNIQKEDGTTFTEAEARNLQIGQLVYLPMSNSPFELDQILDSVEPSMLPYAQDSIPLILSQVEQSGITDQAQIAYILATAEHESHLGRWMEELSDGWQYEGRQDLGNIHPGDGPRFKGRGYIQITGRSNYQYWSNILGIDLVNNPQRASEPEIAATILVQGMRDGTFTGVSLNDYINNSQLDFYNARRIVNRLDRASEIAAIAEDYLRILT</sequence>
<feature type="compositionally biased region" description="Low complexity" evidence="1">
    <location>
        <begin position="10"/>
        <end position="21"/>
    </location>
</feature>